<organism evidence="2 3">
    <name type="scientific">Botryotinia calthae</name>
    <dbReference type="NCBI Taxonomy" id="38488"/>
    <lineage>
        <taxon>Eukaryota</taxon>
        <taxon>Fungi</taxon>
        <taxon>Dikarya</taxon>
        <taxon>Ascomycota</taxon>
        <taxon>Pezizomycotina</taxon>
        <taxon>Leotiomycetes</taxon>
        <taxon>Helotiales</taxon>
        <taxon>Sclerotiniaceae</taxon>
        <taxon>Botryotinia</taxon>
    </lineage>
</organism>
<sequence length="85" mass="9975">MQDEIDTKRYIIGSKNYFVIFLDMSTDILLFLMFERFIPLYSSGSRPSPKLEVSLQYSDYNSPTLLQSPVRRIPKKNPIAIRRVD</sequence>
<name>A0A4Y8D235_9HELO</name>
<keyword evidence="1" id="KW-0472">Membrane</keyword>
<proteinExistence type="predicted"/>
<comment type="caution">
    <text evidence="2">The sequence shown here is derived from an EMBL/GenBank/DDBJ whole genome shotgun (WGS) entry which is preliminary data.</text>
</comment>
<keyword evidence="1" id="KW-0812">Transmembrane</keyword>
<accession>A0A4Y8D235</accession>
<reference evidence="2 3" key="1">
    <citation type="submission" date="2017-11" db="EMBL/GenBank/DDBJ databases">
        <title>Comparative genomics of Botrytis spp.</title>
        <authorList>
            <person name="Valero-Jimenez C.A."/>
            <person name="Tapia P."/>
            <person name="Veloso J."/>
            <person name="Silva-Moreno E."/>
            <person name="Staats M."/>
            <person name="Valdes J.H."/>
            <person name="Van Kan J.A.L."/>
        </authorList>
    </citation>
    <scope>NUCLEOTIDE SEQUENCE [LARGE SCALE GENOMIC DNA]</scope>
    <source>
        <strain evidence="2 3">MUCL2830</strain>
    </source>
</reference>
<dbReference type="AlphaFoldDB" id="A0A4Y8D235"/>
<evidence type="ECO:0000256" key="1">
    <source>
        <dbReference type="SAM" id="Phobius"/>
    </source>
</evidence>
<dbReference type="Proteomes" id="UP000297299">
    <property type="component" value="Unassembled WGS sequence"/>
</dbReference>
<evidence type="ECO:0000313" key="2">
    <source>
        <dbReference type="EMBL" id="TEY62314.1"/>
    </source>
</evidence>
<dbReference type="EMBL" id="PHWZ01000164">
    <property type="protein sequence ID" value="TEY62314.1"/>
    <property type="molecule type" value="Genomic_DNA"/>
</dbReference>
<protein>
    <submittedName>
        <fullName evidence="2">Uncharacterized protein</fullName>
    </submittedName>
</protein>
<feature type="transmembrane region" description="Helical" evidence="1">
    <location>
        <begin position="17"/>
        <end position="38"/>
    </location>
</feature>
<keyword evidence="3" id="KW-1185">Reference proteome</keyword>
<gene>
    <name evidence="2" type="ORF">BOTCAL_0164g00130</name>
</gene>
<keyword evidence="1" id="KW-1133">Transmembrane helix</keyword>
<evidence type="ECO:0000313" key="3">
    <source>
        <dbReference type="Proteomes" id="UP000297299"/>
    </source>
</evidence>